<reference evidence="5 6" key="1">
    <citation type="submission" date="2024-06" db="EMBL/GenBank/DDBJ databases">
        <title>Genomic Encyclopedia of Type Strains, Phase V (KMG-V): Genome sequencing to study the core and pangenomes of soil and plant-associated prokaryotes.</title>
        <authorList>
            <person name="Whitman W."/>
        </authorList>
    </citation>
    <scope>NUCLEOTIDE SEQUENCE [LARGE SCALE GENOMIC DNA]</scope>
    <source>
        <strain evidence="5 6">USDA 160</strain>
    </source>
</reference>
<feature type="compositionally biased region" description="Basic residues" evidence="3">
    <location>
        <begin position="33"/>
        <end position="72"/>
    </location>
</feature>
<dbReference type="EC" id="2.7.7.65" evidence="1"/>
<feature type="region of interest" description="Disordered" evidence="3">
    <location>
        <begin position="1"/>
        <end position="82"/>
    </location>
</feature>
<dbReference type="InterPro" id="IPR050469">
    <property type="entry name" value="Diguanylate_Cyclase"/>
</dbReference>
<keyword evidence="6" id="KW-1185">Reference proteome</keyword>
<dbReference type="PANTHER" id="PTHR45138">
    <property type="entry name" value="REGULATORY COMPONENTS OF SENSORY TRANSDUCTION SYSTEM"/>
    <property type="match status" value="1"/>
</dbReference>
<evidence type="ECO:0000256" key="1">
    <source>
        <dbReference type="ARBA" id="ARBA00012528"/>
    </source>
</evidence>
<dbReference type="Pfam" id="PF00990">
    <property type="entry name" value="GGDEF"/>
    <property type="match status" value="1"/>
</dbReference>
<dbReference type="InterPro" id="IPR029787">
    <property type="entry name" value="Nucleotide_cyclase"/>
</dbReference>
<dbReference type="SMART" id="SM00267">
    <property type="entry name" value="GGDEF"/>
    <property type="match status" value="1"/>
</dbReference>
<dbReference type="Proteomes" id="UP001549291">
    <property type="component" value="Unassembled WGS sequence"/>
</dbReference>
<evidence type="ECO:0000259" key="4">
    <source>
        <dbReference type="PROSITE" id="PS50887"/>
    </source>
</evidence>
<dbReference type="CDD" id="cd01949">
    <property type="entry name" value="GGDEF"/>
    <property type="match status" value="1"/>
</dbReference>
<dbReference type="InterPro" id="IPR043128">
    <property type="entry name" value="Rev_trsase/Diguanyl_cyclase"/>
</dbReference>
<feature type="domain" description="GGDEF" evidence="4">
    <location>
        <begin position="136"/>
        <end position="268"/>
    </location>
</feature>
<organism evidence="5 6">
    <name type="scientific">Bradyrhizobium japonicum</name>
    <dbReference type="NCBI Taxonomy" id="375"/>
    <lineage>
        <taxon>Bacteria</taxon>
        <taxon>Pseudomonadati</taxon>
        <taxon>Pseudomonadota</taxon>
        <taxon>Alphaproteobacteria</taxon>
        <taxon>Hyphomicrobiales</taxon>
        <taxon>Nitrobacteraceae</taxon>
        <taxon>Bradyrhizobium</taxon>
    </lineage>
</organism>
<dbReference type="Gene3D" id="3.30.70.270">
    <property type="match status" value="1"/>
</dbReference>
<gene>
    <name evidence="5" type="ORF">ABIF63_002601</name>
</gene>
<dbReference type="SUPFAM" id="SSF55073">
    <property type="entry name" value="Nucleotide cyclase"/>
    <property type="match status" value="1"/>
</dbReference>
<comment type="catalytic activity">
    <reaction evidence="2">
        <text>2 GTP = 3',3'-c-di-GMP + 2 diphosphate</text>
        <dbReference type="Rhea" id="RHEA:24898"/>
        <dbReference type="ChEBI" id="CHEBI:33019"/>
        <dbReference type="ChEBI" id="CHEBI:37565"/>
        <dbReference type="ChEBI" id="CHEBI:58805"/>
        <dbReference type="EC" id="2.7.7.65"/>
    </reaction>
</comment>
<accession>A0ABV2RQA1</accession>
<dbReference type="EMBL" id="JBEPTQ010000002">
    <property type="protein sequence ID" value="MET4718495.1"/>
    <property type="molecule type" value="Genomic_DNA"/>
</dbReference>
<evidence type="ECO:0000256" key="3">
    <source>
        <dbReference type="SAM" id="MobiDB-lite"/>
    </source>
</evidence>
<evidence type="ECO:0000313" key="5">
    <source>
        <dbReference type="EMBL" id="MET4718495.1"/>
    </source>
</evidence>
<dbReference type="NCBIfam" id="TIGR00254">
    <property type="entry name" value="GGDEF"/>
    <property type="match status" value="1"/>
</dbReference>
<dbReference type="PANTHER" id="PTHR45138:SF9">
    <property type="entry name" value="DIGUANYLATE CYCLASE DGCM-RELATED"/>
    <property type="match status" value="1"/>
</dbReference>
<dbReference type="PROSITE" id="PS50887">
    <property type="entry name" value="GGDEF"/>
    <property type="match status" value="1"/>
</dbReference>
<comment type="caution">
    <text evidence="5">The sequence shown here is derived from an EMBL/GenBank/DDBJ whole genome shotgun (WGS) entry which is preliminary data.</text>
</comment>
<feature type="compositionally biased region" description="Gly residues" evidence="3">
    <location>
        <begin position="1"/>
        <end position="10"/>
    </location>
</feature>
<evidence type="ECO:0000313" key="6">
    <source>
        <dbReference type="Proteomes" id="UP001549291"/>
    </source>
</evidence>
<evidence type="ECO:0000256" key="2">
    <source>
        <dbReference type="ARBA" id="ARBA00034247"/>
    </source>
</evidence>
<name>A0ABV2RQA1_BRAJP</name>
<proteinExistence type="predicted"/>
<protein>
    <recommendedName>
        <fullName evidence="1">diguanylate cyclase</fullName>
        <ecNumber evidence="1">2.7.7.65</ecNumber>
    </recommendedName>
</protein>
<dbReference type="InterPro" id="IPR000160">
    <property type="entry name" value="GGDEF_dom"/>
</dbReference>
<sequence length="270" mass="29109">MVPAGGSQGGGKEKGMHYPVLVNPRKPSLSRMPMKKPKRAGAAKAKKGRKTSASRSKAAPRRLAKRSAKPARRGAPAADDARATIRGLRSKLKEAERRVAELEAAADTDFLLEIPNRRGFERELARAIAYMKRYRASGALIVLDVDRLKPINDSFGHAAGDEVLKAIAATLTRQVRASDVVGRLGGDEFALLLWNLSETDAKAKAATLEQAIDELSFAFRGQRVTAGASAGVALLGAQSDAGRALEEADAAMYVRKAHRRHEPRIRLVSN</sequence>